<keyword evidence="2" id="KW-0812">Transmembrane</keyword>
<evidence type="ECO:0000313" key="3">
    <source>
        <dbReference type="EMBL" id="MCC8364314.1"/>
    </source>
</evidence>
<evidence type="ECO:0000313" key="4">
    <source>
        <dbReference type="Proteomes" id="UP001165293"/>
    </source>
</evidence>
<proteinExistence type="predicted"/>
<feature type="transmembrane region" description="Helical" evidence="2">
    <location>
        <begin position="95"/>
        <end position="116"/>
    </location>
</feature>
<accession>A0ABS8JLE6</accession>
<evidence type="ECO:0000256" key="1">
    <source>
        <dbReference type="SAM" id="MobiDB-lite"/>
    </source>
</evidence>
<keyword evidence="2" id="KW-0472">Membrane</keyword>
<dbReference type="EMBL" id="JAJGAK010000004">
    <property type="protein sequence ID" value="MCC8364314.1"/>
    <property type="molecule type" value="Genomic_DNA"/>
</dbReference>
<feature type="compositionally biased region" description="Basic and acidic residues" evidence="1">
    <location>
        <begin position="1"/>
        <end position="30"/>
    </location>
</feature>
<comment type="caution">
    <text evidence="3">The sequence shown here is derived from an EMBL/GenBank/DDBJ whole genome shotgun (WGS) entry which is preliminary data.</text>
</comment>
<feature type="region of interest" description="Disordered" evidence="1">
    <location>
        <begin position="1"/>
        <end position="34"/>
    </location>
</feature>
<organism evidence="3 4">
    <name type="scientific">Noviluteimonas lactosilytica</name>
    <dbReference type="NCBI Taxonomy" id="2888523"/>
    <lineage>
        <taxon>Bacteria</taxon>
        <taxon>Pseudomonadati</taxon>
        <taxon>Pseudomonadota</taxon>
        <taxon>Gammaproteobacteria</taxon>
        <taxon>Lysobacterales</taxon>
        <taxon>Lysobacteraceae</taxon>
        <taxon>Noviluteimonas</taxon>
    </lineage>
</organism>
<dbReference type="Proteomes" id="UP001165293">
    <property type="component" value="Unassembled WGS sequence"/>
</dbReference>
<keyword evidence="2" id="KW-1133">Transmembrane helix</keyword>
<gene>
    <name evidence="3" type="ORF">LK996_14665</name>
</gene>
<evidence type="ECO:0000256" key="2">
    <source>
        <dbReference type="SAM" id="Phobius"/>
    </source>
</evidence>
<feature type="transmembrane region" description="Helical" evidence="2">
    <location>
        <begin position="128"/>
        <end position="145"/>
    </location>
</feature>
<dbReference type="RefSeq" id="WP_230528108.1">
    <property type="nucleotide sequence ID" value="NZ_JAJGAK010000004.1"/>
</dbReference>
<keyword evidence="4" id="KW-1185">Reference proteome</keyword>
<name>A0ABS8JLE6_9GAMM</name>
<sequence>MNKNNDHVNDRAIDEREWQAQERAMREAREGTASTDPMAMRYRRVADALREPLPDLLPPDFAAQVARQAEANATAPVIAEPPADKGFEFNLMRGLLGLLGLGSAVVAAMYGRAWLAPTLELLHLDSNVAVNWALALAACVGASWLTEQLRRRRESAAHAA</sequence>
<reference evidence="3" key="1">
    <citation type="submission" date="2021-10" db="EMBL/GenBank/DDBJ databases">
        <authorList>
            <person name="Lyu M."/>
            <person name="Wang X."/>
            <person name="Meng X."/>
            <person name="Xu K."/>
        </authorList>
    </citation>
    <scope>NUCLEOTIDE SEQUENCE</scope>
    <source>
        <strain evidence="3">A6</strain>
    </source>
</reference>
<protein>
    <submittedName>
        <fullName evidence="3">Uncharacterized protein</fullName>
    </submittedName>
</protein>